<sequence>MNDFGSLTGNCLKDNDGSNEDCNTKKVRFKEVDGNLIENMVVDVASLGFDSRVYWGFCTRNGCLKKIGGLVGKVAKIDIKMDSGARGQFARIAVFVDLEKSLTSQVLINGKIQRVEFEALPTNADDGQGVAFTPVVNRFALTKTEEAFGPWMIFRHKSRCNQTGNRNQEAKTPEKIQMVSKFAALKIDSARFEGKYRGSKAGLVEKENMGKMTLGQSNKNGPEKSVRPTGTKTNNNKKKLGEDCNSKGLGC</sequence>
<organism evidence="2 3">
    <name type="scientific">Gossypium barbadense</name>
    <name type="common">Sea Island cotton</name>
    <name type="synonym">Hibiscus barbadensis</name>
    <dbReference type="NCBI Taxonomy" id="3634"/>
    <lineage>
        <taxon>Eukaryota</taxon>
        <taxon>Viridiplantae</taxon>
        <taxon>Streptophyta</taxon>
        <taxon>Embryophyta</taxon>
        <taxon>Tracheophyta</taxon>
        <taxon>Spermatophyta</taxon>
        <taxon>Magnoliopsida</taxon>
        <taxon>eudicotyledons</taxon>
        <taxon>Gunneridae</taxon>
        <taxon>Pentapetalae</taxon>
        <taxon>rosids</taxon>
        <taxon>malvids</taxon>
        <taxon>Malvales</taxon>
        <taxon>Malvaceae</taxon>
        <taxon>Malvoideae</taxon>
        <taxon>Gossypium</taxon>
    </lineage>
</organism>
<dbReference type="Proteomes" id="UP000239757">
    <property type="component" value="Unassembled WGS sequence"/>
</dbReference>
<evidence type="ECO:0000256" key="1">
    <source>
        <dbReference type="SAM" id="MobiDB-lite"/>
    </source>
</evidence>
<evidence type="ECO:0000313" key="2">
    <source>
        <dbReference type="EMBL" id="PPR98651.1"/>
    </source>
</evidence>
<reference evidence="2 3" key="1">
    <citation type="submission" date="2015-01" db="EMBL/GenBank/DDBJ databases">
        <title>Genome of allotetraploid Gossypium barbadense reveals genomic plasticity and fiber elongation in cotton evolution.</title>
        <authorList>
            <person name="Chen X."/>
            <person name="Liu X."/>
            <person name="Zhao B."/>
            <person name="Zheng H."/>
            <person name="Hu Y."/>
            <person name="Lu G."/>
            <person name="Yang C."/>
            <person name="Chen J."/>
            <person name="Shan C."/>
            <person name="Zhang L."/>
            <person name="Zhou Y."/>
            <person name="Wang L."/>
            <person name="Guo W."/>
            <person name="Bai Y."/>
            <person name="Ruan J."/>
            <person name="Shangguan X."/>
            <person name="Mao Y."/>
            <person name="Jiang J."/>
            <person name="Zhu Y."/>
            <person name="Lei J."/>
            <person name="Kang H."/>
            <person name="Chen S."/>
            <person name="He X."/>
            <person name="Wang R."/>
            <person name="Wang Y."/>
            <person name="Chen J."/>
            <person name="Wang L."/>
            <person name="Yu S."/>
            <person name="Wang B."/>
            <person name="Wei J."/>
            <person name="Song S."/>
            <person name="Lu X."/>
            <person name="Gao Z."/>
            <person name="Gu W."/>
            <person name="Deng X."/>
            <person name="Ma D."/>
            <person name="Wang S."/>
            <person name="Liang W."/>
            <person name="Fang L."/>
            <person name="Cai C."/>
            <person name="Zhu X."/>
            <person name="Zhou B."/>
            <person name="Zhang Y."/>
            <person name="Chen Z."/>
            <person name="Xu S."/>
            <person name="Zhu R."/>
            <person name="Wang S."/>
            <person name="Zhang T."/>
            <person name="Zhao G."/>
        </authorList>
    </citation>
    <scope>NUCLEOTIDE SEQUENCE [LARGE SCALE GENOMIC DNA]</scope>
    <source>
        <strain evidence="3">cv. Xinhai21</strain>
        <tissue evidence="2">Leaf</tissue>
    </source>
</reference>
<feature type="region of interest" description="Disordered" evidence="1">
    <location>
        <begin position="207"/>
        <end position="251"/>
    </location>
</feature>
<accession>A0A2P5X5P9</accession>
<evidence type="ECO:0008006" key="4">
    <source>
        <dbReference type="Google" id="ProtNLM"/>
    </source>
</evidence>
<gene>
    <name evidence="2" type="ORF">GOBAR_AA22017</name>
</gene>
<evidence type="ECO:0000313" key="3">
    <source>
        <dbReference type="Proteomes" id="UP000239757"/>
    </source>
</evidence>
<name>A0A2P5X5P9_GOSBA</name>
<dbReference type="EMBL" id="KZ665621">
    <property type="protein sequence ID" value="PPR98651.1"/>
    <property type="molecule type" value="Genomic_DNA"/>
</dbReference>
<protein>
    <recommendedName>
        <fullName evidence="4">DUF4283 domain-containing protein</fullName>
    </recommendedName>
</protein>
<dbReference type="OrthoDB" id="10288568at2759"/>
<dbReference type="AlphaFoldDB" id="A0A2P5X5P9"/>
<proteinExistence type="predicted"/>